<dbReference type="Gene3D" id="3.30.1540.10">
    <property type="entry name" value="formyl-coa transferase, domain 3"/>
    <property type="match status" value="1"/>
</dbReference>
<evidence type="ECO:0000313" key="2">
    <source>
        <dbReference type="EMBL" id="CCJ54798.1"/>
    </source>
</evidence>
<sequence>MGALPSIGDRRVTSTIPGSPALDGLVVLDISRVLAGPLAGQILGDHGANVIKVESFNGDDTRGYGPPFVGEDAAYFLGLNRNKRSIAVDLSRPQGRDLLLDMVLGADVLIENFKRSTWRKWGITDFGQLSARNPRLVHCRISGFGDDGQLGGMPGYDAAVQALTGFMTINGPAEADPTKLGVPIIDVSTGLNAAIAISMALFERSKSGKGQLVEVSLFDTALAILHPHAANVLAGGKAERSGNLHPNIYPYDLFPTRTADIYLAVGNDGQFRYLCKSLGCPQLADDGRFSSNRLRVANRAALREILTQRLKDVDGSELFQGLLSNGVPCAPVHSVQEALELEHLRQRDGLVRVGEYQGLRSPIRMQRTPPSVRARPPGIGEHTDELLGELGLPPGQIARLVDEGVVKVSKERA</sequence>
<evidence type="ECO:0000313" key="3">
    <source>
        <dbReference type="Proteomes" id="UP000007564"/>
    </source>
</evidence>
<dbReference type="InterPro" id="IPR044855">
    <property type="entry name" value="CoA-Trfase_III_dom3_sf"/>
</dbReference>
<organism evidence="2 3">
    <name type="scientific">Bordetella bronchiseptica 253</name>
    <dbReference type="NCBI Taxonomy" id="568707"/>
    <lineage>
        <taxon>Bacteria</taxon>
        <taxon>Pseudomonadati</taxon>
        <taxon>Pseudomonadota</taxon>
        <taxon>Betaproteobacteria</taxon>
        <taxon>Burkholderiales</taxon>
        <taxon>Alcaligenaceae</taxon>
        <taxon>Bordetella</taxon>
    </lineage>
</organism>
<evidence type="ECO:0000256" key="1">
    <source>
        <dbReference type="ARBA" id="ARBA00022679"/>
    </source>
</evidence>
<proteinExistence type="predicted"/>
<dbReference type="GO" id="GO:0008410">
    <property type="term" value="F:CoA-transferase activity"/>
    <property type="evidence" value="ECO:0007669"/>
    <property type="project" value="TreeGrafter"/>
</dbReference>
<dbReference type="Pfam" id="PF02515">
    <property type="entry name" value="CoA_transf_3"/>
    <property type="match status" value="1"/>
</dbReference>
<protein>
    <recommendedName>
        <fullName evidence="4">CoA transferase</fullName>
    </recommendedName>
</protein>
<name>A0A0C6P8X3_BORBO</name>
<accession>A0A0C6P8X3</accession>
<reference evidence="2 3" key="1">
    <citation type="journal article" date="2012" name="BMC Genomics">
        <title>Comparative genomics of the classical Bordetella subspecies: the evolution and exchange of virulence-associated diversity amongst closely related pathogens.</title>
        <authorList>
            <person name="Park J."/>
            <person name="Zhang Y."/>
            <person name="Buboltz A.M."/>
            <person name="Zhang X."/>
            <person name="Schuster S.C."/>
            <person name="Ahuja U."/>
            <person name="Liu M."/>
            <person name="Miller J.F."/>
            <person name="Sebaihia M."/>
            <person name="Bentley S.D."/>
            <person name="Parkhill J."/>
            <person name="Harvill E.T."/>
        </authorList>
    </citation>
    <scope>NUCLEOTIDE SEQUENCE [LARGE SCALE GENOMIC DNA]</scope>
    <source>
        <strain evidence="2 3">253</strain>
    </source>
</reference>
<dbReference type="OrthoDB" id="5294844at2"/>
<dbReference type="HOGENOM" id="CLU_033975_0_0_4"/>
<dbReference type="KEGG" id="bbh:BN112_2881"/>
<keyword evidence="1" id="KW-0808">Transferase</keyword>
<dbReference type="InterPro" id="IPR050483">
    <property type="entry name" value="CoA-transferase_III_domain"/>
</dbReference>
<dbReference type="PANTHER" id="PTHR48207">
    <property type="entry name" value="SUCCINATE--HYDROXYMETHYLGLUTARATE COA-TRANSFERASE"/>
    <property type="match status" value="1"/>
</dbReference>
<dbReference type="AlphaFoldDB" id="A0A0C6P8X3"/>
<gene>
    <name evidence="2" type="ORF">BN112_2881</name>
</gene>
<dbReference type="SUPFAM" id="SSF89796">
    <property type="entry name" value="CoA-transferase family III (CaiB/BaiF)"/>
    <property type="match status" value="1"/>
</dbReference>
<dbReference type="Gene3D" id="3.40.50.10540">
    <property type="entry name" value="Crotonobetainyl-coa:carnitine coa-transferase, domain 1"/>
    <property type="match status" value="1"/>
</dbReference>
<dbReference type="Proteomes" id="UP000007564">
    <property type="component" value="Chromosome"/>
</dbReference>
<dbReference type="InterPro" id="IPR023606">
    <property type="entry name" value="CoA-Trfase_III_dom_1_sf"/>
</dbReference>
<dbReference type="EMBL" id="HE965806">
    <property type="protein sequence ID" value="CCJ54798.1"/>
    <property type="molecule type" value="Genomic_DNA"/>
</dbReference>
<dbReference type="InterPro" id="IPR003673">
    <property type="entry name" value="CoA-Trfase_fam_III"/>
</dbReference>
<evidence type="ECO:0008006" key="4">
    <source>
        <dbReference type="Google" id="ProtNLM"/>
    </source>
</evidence>
<dbReference type="PANTHER" id="PTHR48207:SF3">
    <property type="entry name" value="SUCCINATE--HYDROXYMETHYLGLUTARATE COA-TRANSFERASE"/>
    <property type="match status" value="1"/>
</dbReference>